<proteinExistence type="predicted"/>
<evidence type="ECO:0000313" key="2">
    <source>
        <dbReference type="EMBL" id="MCC9629085.1"/>
    </source>
</evidence>
<sequence>MNLLSLLMIGAGFVVEVLGVLFCVVNSGDAGINMPLLFGFLAIGSLLTVGGVFWHILSKRL</sequence>
<keyword evidence="1" id="KW-0812">Transmembrane</keyword>
<dbReference type="AlphaFoldDB" id="A0A9X1MMS4"/>
<evidence type="ECO:0000313" key="3">
    <source>
        <dbReference type="Proteomes" id="UP001139103"/>
    </source>
</evidence>
<feature type="transmembrane region" description="Helical" evidence="1">
    <location>
        <begin position="35"/>
        <end position="57"/>
    </location>
</feature>
<name>A0A9X1MMS4_9BACT</name>
<dbReference type="Proteomes" id="UP001139103">
    <property type="component" value="Unassembled WGS sequence"/>
</dbReference>
<keyword evidence="3" id="KW-1185">Reference proteome</keyword>
<keyword evidence="1" id="KW-0472">Membrane</keyword>
<reference evidence="2" key="1">
    <citation type="submission" date="2021-11" db="EMBL/GenBank/DDBJ databases">
        <title>Genome sequence.</title>
        <authorList>
            <person name="Sun Q."/>
        </authorList>
    </citation>
    <scope>NUCLEOTIDE SEQUENCE</scope>
    <source>
        <strain evidence="2">JC732</strain>
    </source>
</reference>
<comment type="caution">
    <text evidence="2">The sequence shown here is derived from an EMBL/GenBank/DDBJ whole genome shotgun (WGS) entry which is preliminary data.</text>
</comment>
<dbReference type="EMBL" id="JAJKFT010000010">
    <property type="protein sequence ID" value="MCC9629085.1"/>
    <property type="molecule type" value="Genomic_DNA"/>
</dbReference>
<protein>
    <submittedName>
        <fullName evidence="2">Uncharacterized protein</fullName>
    </submittedName>
</protein>
<gene>
    <name evidence="2" type="ORF">LOC68_11815</name>
</gene>
<dbReference type="RefSeq" id="WP_230218720.1">
    <property type="nucleotide sequence ID" value="NZ_JAJKFT010000010.1"/>
</dbReference>
<evidence type="ECO:0000256" key="1">
    <source>
        <dbReference type="SAM" id="Phobius"/>
    </source>
</evidence>
<keyword evidence="1" id="KW-1133">Transmembrane helix</keyword>
<organism evidence="2 3">
    <name type="scientific">Blastopirellula sediminis</name>
    <dbReference type="NCBI Taxonomy" id="2894196"/>
    <lineage>
        <taxon>Bacteria</taxon>
        <taxon>Pseudomonadati</taxon>
        <taxon>Planctomycetota</taxon>
        <taxon>Planctomycetia</taxon>
        <taxon>Pirellulales</taxon>
        <taxon>Pirellulaceae</taxon>
        <taxon>Blastopirellula</taxon>
    </lineage>
</organism>
<accession>A0A9X1MMS4</accession>